<dbReference type="CDD" id="cd07804">
    <property type="entry name" value="ASKHA_NBD_FGGY_RrXK-like"/>
    <property type="match status" value="1"/>
</dbReference>
<gene>
    <name evidence="8" type="ORF">DFR68_12922</name>
</gene>
<dbReference type="SUPFAM" id="SSF53067">
    <property type="entry name" value="Actin-like ATPase domain"/>
    <property type="match status" value="2"/>
</dbReference>
<dbReference type="GO" id="GO:0042732">
    <property type="term" value="P:D-xylose metabolic process"/>
    <property type="evidence" value="ECO:0007669"/>
    <property type="project" value="UniProtKB-KW"/>
</dbReference>
<dbReference type="PROSITE" id="PS00445">
    <property type="entry name" value="FGGY_KINASES_2"/>
    <property type="match status" value="1"/>
</dbReference>
<evidence type="ECO:0000313" key="8">
    <source>
        <dbReference type="EMBL" id="RDI42022.1"/>
    </source>
</evidence>
<dbReference type="PANTHER" id="PTHR43095:SF5">
    <property type="entry name" value="XYLULOSE KINASE"/>
    <property type="match status" value="1"/>
</dbReference>
<dbReference type="Proteomes" id="UP000255355">
    <property type="component" value="Unassembled WGS sequence"/>
</dbReference>
<dbReference type="Gene3D" id="3.30.420.40">
    <property type="match status" value="2"/>
</dbReference>
<keyword evidence="9" id="KW-1185">Reference proteome</keyword>
<dbReference type="InterPro" id="IPR043129">
    <property type="entry name" value="ATPase_NBD"/>
</dbReference>
<evidence type="ECO:0000313" key="9">
    <source>
        <dbReference type="Proteomes" id="UP000255355"/>
    </source>
</evidence>
<evidence type="ECO:0000256" key="2">
    <source>
        <dbReference type="ARBA" id="ARBA00022629"/>
    </source>
</evidence>
<dbReference type="Pfam" id="PF02782">
    <property type="entry name" value="FGGY_C"/>
    <property type="match status" value="1"/>
</dbReference>
<dbReference type="GO" id="GO:0016773">
    <property type="term" value="F:phosphotransferase activity, alcohol group as acceptor"/>
    <property type="evidence" value="ECO:0007669"/>
    <property type="project" value="InterPro"/>
</dbReference>
<comment type="similarity">
    <text evidence="1 5">Belongs to the FGGY kinase family.</text>
</comment>
<evidence type="ECO:0000259" key="6">
    <source>
        <dbReference type="Pfam" id="PF00370"/>
    </source>
</evidence>
<dbReference type="InterPro" id="IPR050406">
    <property type="entry name" value="FGGY_Carb_Kinase"/>
</dbReference>
<organism evidence="8 9">
    <name type="scientific">Nocardia mexicana</name>
    <dbReference type="NCBI Taxonomy" id="279262"/>
    <lineage>
        <taxon>Bacteria</taxon>
        <taxon>Bacillati</taxon>
        <taxon>Actinomycetota</taxon>
        <taxon>Actinomycetes</taxon>
        <taxon>Mycobacteriales</taxon>
        <taxon>Nocardiaceae</taxon>
        <taxon>Nocardia</taxon>
    </lineage>
</organism>
<evidence type="ECO:0000256" key="5">
    <source>
        <dbReference type="RuleBase" id="RU003733"/>
    </source>
</evidence>
<keyword evidence="3 5" id="KW-0808">Transferase</keyword>
<reference evidence="8 9" key="1">
    <citation type="submission" date="2018-07" db="EMBL/GenBank/DDBJ databases">
        <title>Genomic Encyclopedia of Type Strains, Phase IV (KMG-IV): sequencing the most valuable type-strain genomes for metagenomic binning, comparative biology and taxonomic classification.</title>
        <authorList>
            <person name="Goeker M."/>
        </authorList>
    </citation>
    <scope>NUCLEOTIDE SEQUENCE [LARGE SCALE GENOMIC DNA]</scope>
    <source>
        <strain evidence="8 9">DSM 44952</strain>
    </source>
</reference>
<accession>A0A370GE07</accession>
<comment type="caution">
    <text evidence="8">The sequence shown here is derived from an EMBL/GenBank/DDBJ whole genome shotgun (WGS) entry which is preliminary data.</text>
</comment>
<dbReference type="STRING" id="1210089.GCA_001613165_02670"/>
<dbReference type="EMBL" id="QQAZ01000029">
    <property type="protein sequence ID" value="RDI42022.1"/>
    <property type="molecule type" value="Genomic_DNA"/>
</dbReference>
<evidence type="ECO:0000256" key="1">
    <source>
        <dbReference type="ARBA" id="ARBA00009156"/>
    </source>
</evidence>
<dbReference type="PIRSF" id="PIRSF000538">
    <property type="entry name" value="GlpK"/>
    <property type="match status" value="1"/>
</dbReference>
<dbReference type="GO" id="GO:0016301">
    <property type="term" value="F:kinase activity"/>
    <property type="evidence" value="ECO:0007669"/>
    <property type="project" value="UniProtKB-KW"/>
</dbReference>
<keyword evidence="4 5" id="KW-0418">Kinase</keyword>
<name>A0A370GE07_9NOCA</name>
<dbReference type="InterPro" id="IPR018484">
    <property type="entry name" value="FGGY_N"/>
</dbReference>
<keyword evidence="2" id="KW-0119">Carbohydrate metabolism</keyword>
<dbReference type="InterPro" id="IPR000577">
    <property type="entry name" value="Carb_kinase_FGGY"/>
</dbReference>
<sequence length="525" mass="55954">MRRDPAHAIGRAHRDEIVADRPARPDPALTLTLVDVLVGIDLGTGSSKGVLVRPDGVVVAEHQVSHEISLPRPGWAEVDPVGMWWSEVCEISRALVAAAPPGARIAGMCVSGVGPCLVLCDDDLDPVRPAILYGIDSRASAEIVSLTELFGADEILRRAGKSLSSQAVGPKIEWVRANEPEVFARARRWYGSNSFVVAKLTGEYIQDHHTASQCDPLYAIRDFDWNAEWAGRILGGLPLPRLAWPSEVVGTVHAEAAAQTGIPAGTPVAAGTVDAYSEAFSVGVRQPGDLMLMYGSTMFLVQVLEKFHTNPALWTTTGVEEGTFALAAGTSTAGSLTQWLQKVTGGAPFDELMAEASAVPPGSEGLVVLPYLAGERTPVFDPDARGVVAGLTLRHGRGHLFRASYEGISFGIRQILEMFDDADSPVTRAVGVGGGLRSPVWTQALSDITGLTQLLPEQAIGASYGDALLAAIGVGLVAPETDWARIAREVPPNPANRELYDDLYKTWLELYPATRDQVHKLAGLG</sequence>
<feature type="domain" description="Carbohydrate kinase FGGY N-terminal" evidence="6">
    <location>
        <begin position="37"/>
        <end position="280"/>
    </location>
</feature>
<keyword evidence="2" id="KW-0859">Xylose metabolism</keyword>
<dbReference type="InterPro" id="IPR018483">
    <property type="entry name" value="Carb_kinase_FGGY_CS"/>
</dbReference>
<dbReference type="AlphaFoldDB" id="A0A370GE07"/>
<dbReference type="Pfam" id="PF00370">
    <property type="entry name" value="FGGY_N"/>
    <property type="match status" value="1"/>
</dbReference>
<protein>
    <submittedName>
        <fullName evidence="8">Xylulokinase</fullName>
    </submittedName>
</protein>
<dbReference type="InterPro" id="IPR018485">
    <property type="entry name" value="FGGY_C"/>
</dbReference>
<evidence type="ECO:0000259" key="7">
    <source>
        <dbReference type="Pfam" id="PF02782"/>
    </source>
</evidence>
<dbReference type="PANTHER" id="PTHR43095">
    <property type="entry name" value="SUGAR KINASE"/>
    <property type="match status" value="1"/>
</dbReference>
<evidence type="ECO:0000256" key="4">
    <source>
        <dbReference type="ARBA" id="ARBA00022777"/>
    </source>
</evidence>
<proteinExistence type="inferred from homology"/>
<evidence type="ECO:0000256" key="3">
    <source>
        <dbReference type="ARBA" id="ARBA00022679"/>
    </source>
</evidence>
<feature type="domain" description="Carbohydrate kinase FGGY C-terminal" evidence="7">
    <location>
        <begin position="296"/>
        <end position="472"/>
    </location>
</feature>